<proteinExistence type="inferred from homology"/>
<feature type="transmembrane region" description="Helical" evidence="10">
    <location>
        <begin position="540"/>
        <end position="562"/>
    </location>
</feature>
<evidence type="ECO:0000313" key="12">
    <source>
        <dbReference type="EMBL" id="KAG4411809.1"/>
    </source>
</evidence>
<feature type="transmembrane region" description="Helical" evidence="10">
    <location>
        <begin position="504"/>
        <end position="528"/>
    </location>
</feature>
<feature type="domain" description="ABC transporter" evidence="11">
    <location>
        <begin position="142"/>
        <end position="395"/>
    </location>
</feature>
<evidence type="ECO:0000256" key="10">
    <source>
        <dbReference type="SAM" id="Phobius"/>
    </source>
</evidence>
<dbReference type="PROSITE" id="PS00211">
    <property type="entry name" value="ABC_TRANSPORTER_1"/>
    <property type="match status" value="1"/>
</dbReference>
<dbReference type="SUPFAM" id="SSF52540">
    <property type="entry name" value="P-loop containing nucleoside triphosphate hydrolases"/>
    <property type="match status" value="2"/>
</dbReference>
<dbReference type="Pfam" id="PF00005">
    <property type="entry name" value="ABC_tran"/>
    <property type="match status" value="2"/>
</dbReference>
<dbReference type="InterPro" id="IPR017871">
    <property type="entry name" value="ABC_transporter-like_CS"/>
</dbReference>
<evidence type="ECO:0000259" key="11">
    <source>
        <dbReference type="PROSITE" id="PS50893"/>
    </source>
</evidence>
<evidence type="ECO:0000256" key="2">
    <source>
        <dbReference type="ARBA" id="ARBA00006012"/>
    </source>
</evidence>
<keyword evidence="13" id="KW-1185">Reference proteome</keyword>
<dbReference type="InterPro" id="IPR029481">
    <property type="entry name" value="ABC_trans_N"/>
</dbReference>
<gene>
    <name evidence="12" type="ORF">IFR04_015054</name>
</gene>
<dbReference type="FunFam" id="3.40.50.300:FF:000054">
    <property type="entry name" value="ABC multidrug transporter atrF"/>
    <property type="match status" value="1"/>
</dbReference>
<evidence type="ECO:0000256" key="7">
    <source>
        <dbReference type="ARBA" id="ARBA00022989"/>
    </source>
</evidence>
<dbReference type="InterPro" id="IPR034003">
    <property type="entry name" value="ABCG_PDR_2"/>
</dbReference>
<dbReference type="AlphaFoldDB" id="A0A8H7W5Q5"/>
<comment type="similarity">
    <text evidence="2">Belongs to the ABC transporter superfamily. ABCG family. PDR (TC 3.A.1.205) subfamily.</text>
</comment>
<feature type="transmembrane region" description="Helical" evidence="10">
    <location>
        <begin position="753"/>
        <end position="774"/>
    </location>
</feature>
<feature type="region of interest" description="Disordered" evidence="9">
    <location>
        <begin position="1"/>
        <end position="37"/>
    </location>
</feature>
<dbReference type="OrthoDB" id="245989at2759"/>
<name>A0A8H7W5Q5_9HELO</name>
<reference evidence="12" key="1">
    <citation type="submission" date="2021-02" db="EMBL/GenBank/DDBJ databases">
        <title>Genome sequence Cadophora malorum strain M34.</title>
        <authorList>
            <person name="Stefanovic E."/>
            <person name="Vu D."/>
            <person name="Scully C."/>
            <person name="Dijksterhuis J."/>
            <person name="Roader J."/>
            <person name="Houbraken J."/>
        </authorList>
    </citation>
    <scope>NUCLEOTIDE SEQUENCE</scope>
    <source>
        <strain evidence="12">M34</strain>
    </source>
</reference>
<comment type="caution">
    <text evidence="12">The sequence shown here is derived from an EMBL/GenBank/DDBJ whole genome shotgun (WGS) entry which is preliminary data.</text>
</comment>
<dbReference type="PROSITE" id="PS50893">
    <property type="entry name" value="ABC_TRANSPORTER_2"/>
    <property type="match status" value="2"/>
</dbReference>
<dbReference type="InterPro" id="IPR003439">
    <property type="entry name" value="ABC_transporter-like_ATP-bd"/>
</dbReference>
<dbReference type="InterPro" id="IPR010929">
    <property type="entry name" value="PDR_CDR_ABC"/>
</dbReference>
<evidence type="ECO:0000256" key="9">
    <source>
        <dbReference type="SAM" id="MobiDB-lite"/>
    </source>
</evidence>
<evidence type="ECO:0000256" key="8">
    <source>
        <dbReference type="ARBA" id="ARBA00023136"/>
    </source>
</evidence>
<dbReference type="CDD" id="cd03232">
    <property type="entry name" value="ABCG_PDR_domain2"/>
    <property type="match status" value="1"/>
</dbReference>
<evidence type="ECO:0000256" key="1">
    <source>
        <dbReference type="ARBA" id="ARBA00004141"/>
    </source>
</evidence>
<dbReference type="Pfam" id="PF14510">
    <property type="entry name" value="ABC_trans_N"/>
    <property type="match status" value="1"/>
</dbReference>
<protein>
    <recommendedName>
        <fullName evidence="11">ABC transporter domain-containing protein</fullName>
    </recommendedName>
</protein>
<accession>A0A8H7W5Q5</accession>
<dbReference type="Pfam" id="PF06422">
    <property type="entry name" value="PDR_CDR"/>
    <property type="match status" value="1"/>
</dbReference>
<dbReference type="EMBL" id="JAFJYH010000437">
    <property type="protein sequence ID" value="KAG4411809.1"/>
    <property type="molecule type" value="Genomic_DNA"/>
</dbReference>
<feature type="domain" description="ABC transporter" evidence="11">
    <location>
        <begin position="841"/>
        <end position="1084"/>
    </location>
</feature>
<dbReference type="Proteomes" id="UP000664132">
    <property type="component" value="Unassembled WGS sequence"/>
</dbReference>
<keyword evidence="8 10" id="KW-0472">Membrane</keyword>
<feature type="transmembrane region" description="Helical" evidence="10">
    <location>
        <begin position="582"/>
        <end position="605"/>
    </location>
</feature>
<evidence type="ECO:0000256" key="3">
    <source>
        <dbReference type="ARBA" id="ARBA00022448"/>
    </source>
</evidence>
<dbReference type="GO" id="GO:0016887">
    <property type="term" value="F:ATP hydrolysis activity"/>
    <property type="evidence" value="ECO:0007669"/>
    <property type="project" value="InterPro"/>
</dbReference>
<dbReference type="InterPro" id="IPR043926">
    <property type="entry name" value="ABCG_dom"/>
</dbReference>
<dbReference type="SMART" id="SM00382">
    <property type="entry name" value="AAA"/>
    <property type="match status" value="2"/>
</dbReference>
<evidence type="ECO:0000313" key="13">
    <source>
        <dbReference type="Proteomes" id="UP000664132"/>
    </source>
</evidence>
<dbReference type="InterPro" id="IPR013525">
    <property type="entry name" value="ABC2_TM"/>
</dbReference>
<organism evidence="12 13">
    <name type="scientific">Cadophora malorum</name>
    <dbReference type="NCBI Taxonomy" id="108018"/>
    <lineage>
        <taxon>Eukaryota</taxon>
        <taxon>Fungi</taxon>
        <taxon>Dikarya</taxon>
        <taxon>Ascomycota</taxon>
        <taxon>Pezizomycotina</taxon>
        <taxon>Leotiomycetes</taxon>
        <taxon>Helotiales</taxon>
        <taxon>Ploettnerulaceae</taxon>
        <taxon>Cadophora</taxon>
    </lineage>
</organism>
<evidence type="ECO:0000256" key="5">
    <source>
        <dbReference type="ARBA" id="ARBA00022741"/>
    </source>
</evidence>
<evidence type="ECO:0000256" key="6">
    <source>
        <dbReference type="ARBA" id="ARBA00022840"/>
    </source>
</evidence>
<dbReference type="Pfam" id="PF01061">
    <property type="entry name" value="ABC2_membrane"/>
    <property type="match status" value="1"/>
</dbReference>
<keyword evidence="7 10" id="KW-1133">Transmembrane helix</keyword>
<keyword evidence="3" id="KW-0813">Transport</keyword>
<feature type="transmembrane region" description="Helical" evidence="10">
    <location>
        <begin position="649"/>
        <end position="669"/>
    </location>
</feature>
<dbReference type="GO" id="GO:0005524">
    <property type="term" value="F:ATP binding"/>
    <property type="evidence" value="ECO:0007669"/>
    <property type="project" value="UniProtKB-KW"/>
</dbReference>
<evidence type="ECO:0000256" key="4">
    <source>
        <dbReference type="ARBA" id="ARBA00022692"/>
    </source>
</evidence>
<keyword evidence="4 10" id="KW-0812">Transmembrane</keyword>
<keyword evidence="5" id="KW-0547">Nucleotide-binding</keyword>
<dbReference type="CDD" id="cd03233">
    <property type="entry name" value="ABCG_PDR_domain1"/>
    <property type="match status" value="1"/>
</dbReference>
<dbReference type="PANTHER" id="PTHR19241">
    <property type="entry name" value="ATP-BINDING CASSETTE TRANSPORTER"/>
    <property type="match status" value="1"/>
</dbReference>
<dbReference type="GO" id="GO:0016020">
    <property type="term" value="C:membrane"/>
    <property type="evidence" value="ECO:0007669"/>
    <property type="project" value="UniProtKB-SubCell"/>
</dbReference>
<dbReference type="Pfam" id="PF19055">
    <property type="entry name" value="ABC2_membrane_7"/>
    <property type="match status" value="1"/>
</dbReference>
<dbReference type="InterPro" id="IPR034001">
    <property type="entry name" value="ABCG_PDR_1"/>
</dbReference>
<dbReference type="GO" id="GO:0140359">
    <property type="term" value="F:ABC-type transporter activity"/>
    <property type="evidence" value="ECO:0007669"/>
    <property type="project" value="InterPro"/>
</dbReference>
<dbReference type="Gene3D" id="3.40.50.300">
    <property type="entry name" value="P-loop containing nucleotide triphosphate hydrolases"/>
    <property type="match status" value="2"/>
</dbReference>
<sequence length="1137" mass="126597">MAVTQHGSKPDLGVWKESNGIPDGQDGSRPPPYDHARPQSLELTRETEDRIHSLARVFSNMSKAPSSNTTMVNPFDDHKISALDPFSSDFDAEEWAKHFFHTIDSDPERYPQRTAGVSYRDVAVFGFGSDTDYQKDVVNVMYHAVNVIKESFRPKRRVPILTEFDGLIKSGEMCVVLGRPGSGVSTLLKTIAGKTPGLSVSDQASFNYQGISREDIRSQFRGEFIYQAETDVHSPRLTVGQTLMLAVQARTPQNRMSGVSRHRYAEHLRDVVLAVFGLSHTVDTQIGNDFIRGISGGERKRVSVAEVILTQASVQCWDNSTRGLDSAAALQFVKTLRLASNMSGATTAVAVYQASQEIYDTFDTVALLYEGRQIFFGKATEAKKFFTDMGYICPPRQTTADFLTSITSPEERVVAPGYEQMVPRTPDEFAKRWGSSQQRMRLLADIARFEEAYPLAGSQLEQFNKSWRAQQGSLTRPRSPYTISVPMQVKICIVRGFQRLRGEMAFTLITIFANLLISLVLGSIFYDLPDSVASFYSRGALLFVTVLFNALTSALEVLPLYVTRPVIEKHVSFAFYHPASDAIASMVTELPSKIICAIVFNVPLYFMANLRREVGPFFVYFLFVFSCTLTMSMIFRLTGQVTRTISQAIAPMTVFILMLIIYTGFVLPIRSMQGWLRWLNYLNPIAYAFEALMANEFHGRQFPCFDFIPAGPMYANATGTQRTCSVAGGPPGSSSIDGDVYINATYGYYHSHLWRNFGIMVAFVLFFLAAYLLAAEKVSFEESKGEVLIYRRGDTSPLKSRASADEESQGGNTRSINTASTLVEENKQESQPVLQQQTAIFHWKNVCYDISIKGKNRVILDHVNGWVKPGTLTALMGASGAGKTSLLNTLANRHDVGVVTGDILVNGRDRPNSFQRQTGYVQQQDIHLLTSTVREALQFSALLRQPESVPKQEKLDYVEEIIKLLEMEQYAGAVVGVPGEGLNVEQRKRLTIGVELVAKPDLLLFLDEPTSGLDSQTAWSILTLIRKLADNGQAILCTIHQPSAVLFQRFDRVLLLARGGQTVYFGDIGENSKTLVDYFESGGAAPCDRERNPAEWMLEVIGAAPGATARRDWVQGWKDSQEFVAVNQHLDDLKNQL</sequence>
<comment type="subcellular location">
    <subcellularLocation>
        <location evidence="1">Membrane</location>
        <topology evidence="1">Multi-pass membrane protein</topology>
    </subcellularLocation>
</comment>
<dbReference type="InterPro" id="IPR027417">
    <property type="entry name" value="P-loop_NTPase"/>
</dbReference>
<feature type="transmembrane region" description="Helical" evidence="10">
    <location>
        <begin position="617"/>
        <end position="637"/>
    </location>
</feature>
<dbReference type="InterPro" id="IPR003593">
    <property type="entry name" value="AAA+_ATPase"/>
</dbReference>
<keyword evidence="6" id="KW-0067">ATP-binding</keyword>